<reference evidence="1 2" key="1">
    <citation type="journal article" date="2016" name="Nat. Commun.">
        <title>Thousands of microbial genomes shed light on interconnected biogeochemical processes in an aquifer system.</title>
        <authorList>
            <person name="Anantharaman K."/>
            <person name="Brown C.T."/>
            <person name="Hug L.A."/>
            <person name="Sharon I."/>
            <person name="Castelle C.J."/>
            <person name="Probst A.J."/>
            <person name="Thomas B.C."/>
            <person name="Singh A."/>
            <person name="Wilkins M.J."/>
            <person name="Karaoz U."/>
            <person name="Brodie E.L."/>
            <person name="Williams K.H."/>
            <person name="Hubbard S.S."/>
            <person name="Banfield J.F."/>
        </authorList>
    </citation>
    <scope>NUCLEOTIDE SEQUENCE [LARGE SCALE GENOMIC DNA]</scope>
</reference>
<dbReference type="Proteomes" id="UP000177596">
    <property type="component" value="Unassembled WGS sequence"/>
</dbReference>
<sequence length="109" mass="12037">MASTPEIPGPEPQVEEIKEAEFIVPETLSLSGVKVVQKNFTAQVKGDKGQPLIQTPPSQVITVQPPADAKTLTTWSKGSIESSLTWLGMFWIRVIKRAVYFGWRILGKT</sequence>
<evidence type="ECO:0000313" key="1">
    <source>
        <dbReference type="EMBL" id="OGM88924.1"/>
    </source>
</evidence>
<comment type="caution">
    <text evidence="1">The sequence shown here is derived from an EMBL/GenBank/DDBJ whole genome shotgun (WGS) entry which is preliminary data.</text>
</comment>
<proteinExistence type="predicted"/>
<name>A0A1F8DJY6_9BACT</name>
<evidence type="ECO:0000313" key="2">
    <source>
        <dbReference type="Proteomes" id="UP000177596"/>
    </source>
</evidence>
<organism evidence="1 2">
    <name type="scientific">Candidatus Woesebacteria bacterium RIFOXYD1_FULL_43_18</name>
    <dbReference type="NCBI Taxonomy" id="1802551"/>
    <lineage>
        <taxon>Bacteria</taxon>
        <taxon>Candidatus Woeseibacteriota</taxon>
    </lineage>
</organism>
<gene>
    <name evidence="1" type="ORF">A2573_02285</name>
</gene>
<protein>
    <submittedName>
        <fullName evidence="1">Uncharacterized protein</fullName>
    </submittedName>
</protein>
<dbReference type="EMBL" id="MGIL01000001">
    <property type="protein sequence ID" value="OGM88924.1"/>
    <property type="molecule type" value="Genomic_DNA"/>
</dbReference>
<accession>A0A1F8DJY6</accession>
<dbReference type="AlphaFoldDB" id="A0A1F8DJY6"/>